<keyword evidence="1" id="KW-0472">Membrane</keyword>
<dbReference type="Proteomes" id="UP000077315">
    <property type="component" value="Unassembled WGS sequence"/>
</dbReference>
<dbReference type="InParanoid" id="A0A162PUF6"/>
<evidence type="ECO:0008006" key="4">
    <source>
        <dbReference type="Google" id="ProtNLM"/>
    </source>
</evidence>
<gene>
    <name evidence="2" type="ORF">PHYBLDRAFT_144555</name>
</gene>
<dbReference type="VEuPathDB" id="FungiDB:PHYBLDRAFT_144555"/>
<protein>
    <recommendedName>
        <fullName evidence="4">Reverse transcriptase domain-containing protein</fullName>
    </recommendedName>
</protein>
<dbReference type="OrthoDB" id="2272737at2759"/>
<feature type="transmembrane region" description="Helical" evidence="1">
    <location>
        <begin position="289"/>
        <end position="310"/>
    </location>
</feature>
<organism evidence="2 3">
    <name type="scientific">Phycomyces blakesleeanus (strain ATCC 8743b / DSM 1359 / FGSC 10004 / NBRC 33097 / NRRL 1555)</name>
    <dbReference type="NCBI Taxonomy" id="763407"/>
    <lineage>
        <taxon>Eukaryota</taxon>
        <taxon>Fungi</taxon>
        <taxon>Fungi incertae sedis</taxon>
        <taxon>Mucoromycota</taxon>
        <taxon>Mucoromycotina</taxon>
        <taxon>Mucoromycetes</taxon>
        <taxon>Mucorales</taxon>
        <taxon>Phycomycetaceae</taxon>
        <taxon>Phycomyces</taxon>
    </lineage>
</organism>
<evidence type="ECO:0000313" key="2">
    <source>
        <dbReference type="EMBL" id="OAD74096.1"/>
    </source>
</evidence>
<name>A0A162PUF6_PHYB8</name>
<dbReference type="GeneID" id="28992147"/>
<evidence type="ECO:0000256" key="1">
    <source>
        <dbReference type="SAM" id="Phobius"/>
    </source>
</evidence>
<reference evidence="3" key="1">
    <citation type="submission" date="2015-06" db="EMBL/GenBank/DDBJ databases">
        <title>Expansion of signal transduction pathways in fungi by whole-genome duplication.</title>
        <authorList>
            <consortium name="DOE Joint Genome Institute"/>
            <person name="Corrochano L.M."/>
            <person name="Kuo A."/>
            <person name="Marcet-Houben M."/>
            <person name="Polaino S."/>
            <person name="Salamov A."/>
            <person name="Villalobos J.M."/>
            <person name="Alvarez M.I."/>
            <person name="Avalos J."/>
            <person name="Benito E.P."/>
            <person name="Benoit I."/>
            <person name="Burger G."/>
            <person name="Camino L.P."/>
            <person name="Canovas D."/>
            <person name="Cerda-Olmedo E."/>
            <person name="Cheng J.-F."/>
            <person name="Dominguez A."/>
            <person name="Elias M."/>
            <person name="Eslava A.P."/>
            <person name="Glaser F."/>
            <person name="Grimwood J."/>
            <person name="Gutierrez G."/>
            <person name="Heitman J."/>
            <person name="Henrissat B."/>
            <person name="Iturriaga E.A."/>
            <person name="Lang B.F."/>
            <person name="Lavin J.L."/>
            <person name="Lee S."/>
            <person name="Li W."/>
            <person name="Lindquist E."/>
            <person name="Lopez-Garcia S."/>
            <person name="Luque E.M."/>
            <person name="Marcos A.T."/>
            <person name="Martin J."/>
            <person name="McCluskey K."/>
            <person name="Medina H.R."/>
            <person name="Miralles-Duran A."/>
            <person name="Miyazaki A."/>
            <person name="Munoz-Torres E."/>
            <person name="Oguiza J.A."/>
            <person name="Ohm R."/>
            <person name="Olmedo M."/>
            <person name="Orejas M."/>
            <person name="Ortiz-Castellanos L."/>
            <person name="Pisabarro A.G."/>
            <person name="Rodriguez-Romero J."/>
            <person name="Ruiz-Herrera J."/>
            <person name="Ruiz-Vazquez R."/>
            <person name="Sanz C."/>
            <person name="Schackwitz W."/>
            <person name="Schmutz J."/>
            <person name="Shahriari M."/>
            <person name="Shelest E."/>
            <person name="Silva-Franco F."/>
            <person name="Soanes D."/>
            <person name="Syed K."/>
            <person name="Tagua V.G."/>
            <person name="Talbot N.J."/>
            <person name="Thon M."/>
            <person name="De vries R.P."/>
            <person name="Wiebenga A."/>
            <person name="Yadav J.S."/>
            <person name="Braun E.L."/>
            <person name="Baker S."/>
            <person name="Garre V."/>
            <person name="Horwitz B."/>
            <person name="Torres-Martinez S."/>
            <person name="Idnurm A."/>
            <person name="Herrera-Estrella A."/>
            <person name="Gabaldon T."/>
            <person name="Grigoriev I.V."/>
        </authorList>
    </citation>
    <scope>NUCLEOTIDE SEQUENCE [LARGE SCALE GENOMIC DNA]</scope>
    <source>
        <strain evidence="3">NRRL 1555(-)</strain>
    </source>
</reference>
<feature type="transmembrane region" description="Helical" evidence="1">
    <location>
        <begin position="236"/>
        <end position="255"/>
    </location>
</feature>
<evidence type="ECO:0000313" key="3">
    <source>
        <dbReference type="Proteomes" id="UP000077315"/>
    </source>
</evidence>
<accession>A0A162PUF6</accession>
<keyword evidence="1" id="KW-0812">Transmembrane</keyword>
<sequence length="396" mass="44364">MSAVTTLITPYQTSFVQGRFIADNGMLTRLVMSQAAKNGSSGIGLLLDQKKAYDRLRINVHEFLLRPLMQAPFEPLLCHVIHNPLFLVVLPSVPLTLPPLPPVKLLAYANDLLVFLPDMDHMSRLHHHLNTYTAAYNACISIYKTQAFSLSGSPIPDWNTFLHAYDGGLDILDPEIQQCVLQLRWLNPLISNPLLPHGIFLQWFFTLLRFNVPIIDSLLLLFFLDCCSRNNRTLNFCALTICIDLLGVICESAIYIKSSPIWIYSHSLLPLVLYSVLSHLTASSSEFAIIQWSCITFSFEHAFLLLYWHFSSQTFLFATGHPLTSSHFCQLNFLVRPGHGSPPTLTALPAPINCLMLVPSTLLSSHDNFAPSGLLRQALLYRIMPATISSPLCTIC</sequence>
<feature type="transmembrane region" description="Helical" evidence="1">
    <location>
        <begin position="200"/>
        <end position="224"/>
    </location>
</feature>
<dbReference type="EMBL" id="KV440979">
    <property type="protein sequence ID" value="OAD74096.1"/>
    <property type="molecule type" value="Genomic_DNA"/>
</dbReference>
<dbReference type="RefSeq" id="XP_018292136.1">
    <property type="nucleotide sequence ID" value="XM_018431241.1"/>
</dbReference>
<proteinExistence type="predicted"/>
<keyword evidence="3" id="KW-1185">Reference proteome</keyword>
<keyword evidence="1" id="KW-1133">Transmembrane helix</keyword>
<dbReference type="AlphaFoldDB" id="A0A162PUF6"/>